<dbReference type="Proteomes" id="UP000694923">
    <property type="component" value="Unplaced"/>
</dbReference>
<dbReference type="PANTHER" id="PTHR37363:SF1">
    <property type="entry name" value="EKC_KEOPS COMPLEX SUBUNIT GON7"/>
    <property type="match status" value="1"/>
</dbReference>
<reference evidence="3" key="1">
    <citation type="submission" date="2025-08" db="UniProtKB">
        <authorList>
            <consortium name="RefSeq"/>
        </authorList>
    </citation>
    <scope>IDENTIFICATION</scope>
</reference>
<dbReference type="GeneID" id="103589403"/>
<evidence type="ECO:0000313" key="2">
    <source>
        <dbReference type="Proteomes" id="UP000694923"/>
    </source>
</evidence>
<accession>A0ABM0QMJ6</accession>
<dbReference type="InterPro" id="IPR027893">
    <property type="entry name" value="GON7_meta"/>
</dbReference>
<protein>
    <submittedName>
        <fullName evidence="3">Uncharacterized protein C14orf142 homolog</fullName>
    </submittedName>
</protein>
<feature type="compositionally biased region" description="Acidic residues" evidence="1">
    <location>
        <begin position="54"/>
        <end position="68"/>
    </location>
</feature>
<feature type="region of interest" description="Disordered" evidence="1">
    <location>
        <begin position="52"/>
        <end position="79"/>
    </location>
</feature>
<dbReference type="Pfam" id="PF15387">
    <property type="entry name" value="DUF4611"/>
    <property type="match status" value="1"/>
</dbReference>
<sequence>MDLVGVYVGVDGQRREVRVPCEAPGDPDPFRGLLVSIARMKDLVLELLHSPEQPAEEEAMMVEPEAAEDEARQDRDQNM</sequence>
<feature type="compositionally biased region" description="Basic and acidic residues" evidence="1">
    <location>
        <begin position="69"/>
        <end position="79"/>
    </location>
</feature>
<dbReference type="PANTHER" id="PTHR37363">
    <property type="entry name" value="EKC/KEOPS COMPLEX SUBUNIT GON7"/>
    <property type="match status" value="1"/>
</dbReference>
<dbReference type="RefSeq" id="XP_008569587.1">
    <property type="nucleotide sequence ID" value="XM_008571365.1"/>
</dbReference>
<gene>
    <name evidence="3" type="primary">LOC103589403</name>
</gene>
<evidence type="ECO:0000256" key="1">
    <source>
        <dbReference type="SAM" id="MobiDB-lite"/>
    </source>
</evidence>
<name>A0ABM0QMJ6_GALVR</name>
<keyword evidence="2" id="KW-1185">Reference proteome</keyword>
<organism evidence="2 3">
    <name type="scientific">Galeopterus variegatus</name>
    <name type="common">Malayan flying lemur</name>
    <name type="synonym">Cynocephalus variegatus</name>
    <dbReference type="NCBI Taxonomy" id="482537"/>
    <lineage>
        <taxon>Eukaryota</taxon>
        <taxon>Metazoa</taxon>
        <taxon>Chordata</taxon>
        <taxon>Craniata</taxon>
        <taxon>Vertebrata</taxon>
        <taxon>Euteleostomi</taxon>
        <taxon>Mammalia</taxon>
        <taxon>Eutheria</taxon>
        <taxon>Euarchontoglires</taxon>
        <taxon>Dermoptera</taxon>
        <taxon>Cynocephalidae</taxon>
        <taxon>Galeopterus</taxon>
    </lineage>
</organism>
<evidence type="ECO:0000313" key="3">
    <source>
        <dbReference type="RefSeq" id="XP_008569587.1"/>
    </source>
</evidence>
<proteinExistence type="predicted"/>